<keyword evidence="4" id="KW-1185">Reference proteome</keyword>
<dbReference type="InterPro" id="IPR010905">
    <property type="entry name" value="Glyco_hydro_88"/>
</dbReference>
<evidence type="ECO:0000256" key="1">
    <source>
        <dbReference type="ARBA" id="ARBA00022801"/>
    </source>
</evidence>
<dbReference type="SMR" id="A0A2S0VNR6"/>
<proteinExistence type="predicted"/>
<dbReference type="InterPro" id="IPR052043">
    <property type="entry name" value="PolySaccharide_Degr_Enz"/>
</dbReference>
<dbReference type="InterPro" id="IPR008928">
    <property type="entry name" value="6-hairpin_glycosidase_sf"/>
</dbReference>
<feature type="chain" id="PRO_5015454057" evidence="2">
    <location>
        <begin position="24"/>
        <end position="405"/>
    </location>
</feature>
<reference evidence="3 4" key="1">
    <citation type="submission" date="2018-01" db="EMBL/GenBank/DDBJ databases">
        <title>Genome sequence of a Cantenovulum-like bacteria.</title>
        <authorList>
            <person name="Tan W.R."/>
            <person name="Lau N.-S."/>
            <person name="Go F."/>
            <person name="Amirul A.-A.A."/>
        </authorList>
    </citation>
    <scope>NUCLEOTIDE SEQUENCE [LARGE SCALE GENOMIC DNA]</scope>
    <source>
        <strain evidence="3 4">CCB-QB4</strain>
    </source>
</reference>
<dbReference type="KEGG" id="cate:C2869_05100"/>
<accession>A0A2S0VNR6</accession>
<sequence>MKLYRKILISCISALSLNLTACATTSQNTLSTVEIAKDVQRVADWQIEHFRGKYSGRKKPHHIRDWTNGALYVGMLKWADISGDPRYQAWLKSIAERSEWDMHWRKYMADDHIIGQLHLDLYRRYNDAKMLEKTKARLDFIMENPSKEPITLDNYKHLQRWTWCDALFMGPPVWAKLSAITGEQKYNDWMFEEFKATTDHLYDADEALFYRDNSYIGKKVDGEKIFWSRGNGWVYAGLTLVMDELDPNTTQYAYYKDLFVKMSATLKRIQTEQGHWAMSLLNAKNYPTPETSGTSFFTYGMAWGINKGILKRDEYYPNIAKAWQSLTSHITQDGMLGYVQPIGAAPGDAWPNKTEVYGTGAFLAAGSELYKLLKGQLPVAIARSQKLDNAIAISNAALEQEYAKK</sequence>
<evidence type="ECO:0000256" key="2">
    <source>
        <dbReference type="SAM" id="SignalP"/>
    </source>
</evidence>
<feature type="signal peptide" evidence="2">
    <location>
        <begin position="1"/>
        <end position="23"/>
    </location>
</feature>
<dbReference type="RefSeq" id="WP_108601928.1">
    <property type="nucleotide sequence ID" value="NZ_CP026604.1"/>
</dbReference>
<evidence type="ECO:0000313" key="3">
    <source>
        <dbReference type="EMBL" id="AWB65854.1"/>
    </source>
</evidence>
<dbReference type="OrthoDB" id="258246at2"/>
<dbReference type="Proteomes" id="UP000244441">
    <property type="component" value="Chromosome"/>
</dbReference>
<dbReference type="AlphaFoldDB" id="A0A2S0VNR6"/>
<protein>
    <submittedName>
        <fullName evidence="3">Family 88 glycosyl hydrolase</fullName>
    </submittedName>
</protein>
<name>A0A2S0VNR6_9ALTE</name>
<organism evidence="3 4">
    <name type="scientific">Saccharobesus litoralis</name>
    <dbReference type="NCBI Taxonomy" id="2172099"/>
    <lineage>
        <taxon>Bacteria</taxon>
        <taxon>Pseudomonadati</taxon>
        <taxon>Pseudomonadota</taxon>
        <taxon>Gammaproteobacteria</taxon>
        <taxon>Alteromonadales</taxon>
        <taxon>Alteromonadaceae</taxon>
        <taxon>Saccharobesus</taxon>
    </lineage>
</organism>
<dbReference type="PANTHER" id="PTHR33886">
    <property type="entry name" value="UNSATURATED RHAMNOGALACTURONAN HYDROLASE (EUROFUNG)"/>
    <property type="match status" value="1"/>
</dbReference>
<dbReference type="PANTHER" id="PTHR33886:SF8">
    <property type="entry name" value="UNSATURATED RHAMNOGALACTURONAN HYDROLASE (EUROFUNG)"/>
    <property type="match status" value="1"/>
</dbReference>
<dbReference type="SUPFAM" id="SSF48208">
    <property type="entry name" value="Six-hairpin glycosidases"/>
    <property type="match status" value="1"/>
</dbReference>
<dbReference type="GO" id="GO:0016787">
    <property type="term" value="F:hydrolase activity"/>
    <property type="evidence" value="ECO:0007669"/>
    <property type="project" value="UniProtKB-KW"/>
</dbReference>
<gene>
    <name evidence="3" type="ORF">C2869_05100</name>
</gene>
<keyword evidence="2" id="KW-0732">Signal</keyword>
<evidence type="ECO:0000313" key="4">
    <source>
        <dbReference type="Proteomes" id="UP000244441"/>
    </source>
</evidence>
<dbReference type="EMBL" id="CP026604">
    <property type="protein sequence ID" value="AWB65854.1"/>
    <property type="molecule type" value="Genomic_DNA"/>
</dbReference>
<dbReference type="InterPro" id="IPR012341">
    <property type="entry name" value="6hp_glycosidase-like_sf"/>
</dbReference>
<keyword evidence="1 3" id="KW-0378">Hydrolase</keyword>
<dbReference type="GO" id="GO:0005975">
    <property type="term" value="P:carbohydrate metabolic process"/>
    <property type="evidence" value="ECO:0007669"/>
    <property type="project" value="InterPro"/>
</dbReference>
<dbReference type="Gene3D" id="1.50.10.10">
    <property type="match status" value="1"/>
</dbReference>
<dbReference type="Pfam" id="PF07470">
    <property type="entry name" value="Glyco_hydro_88"/>
    <property type="match status" value="1"/>
</dbReference>